<reference evidence="2 3" key="1">
    <citation type="submission" date="2017-10" db="EMBL/GenBank/DDBJ databases">
        <title>Sequencing the genomes of 1000 actinobacteria strains.</title>
        <authorList>
            <person name="Klenk H.-P."/>
        </authorList>
    </citation>
    <scope>NUCLEOTIDE SEQUENCE [LARGE SCALE GENOMIC DNA]</scope>
    <source>
        <strain evidence="2 3">DSM 20688</strain>
    </source>
</reference>
<dbReference type="RefSeq" id="WP_048378638.1">
    <property type="nucleotide sequence ID" value="NZ_LDYE01000001.1"/>
</dbReference>
<gene>
    <name evidence="2" type="ORF">ATK06_0694</name>
</gene>
<evidence type="ECO:0000259" key="1">
    <source>
        <dbReference type="Pfam" id="PF18495"/>
    </source>
</evidence>
<keyword evidence="3" id="KW-1185">Reference proteome</keyword>
<name>A0A2A9DNS4_9CORY</name>
<dbReference type="Proteomes" id="UP000221653">
    <property type="component" value="Unassembled WGS sequence"/>
</dbReference>
<evidence type="ECO:0000313" key="2">
    <source>
        <dbReference type="EMBL" id="PFG27622.1"/>
    </source>
</evidence>
<evidence type="ECO:0000313" key="3">
    <source>
        <dbReference type="Proteomes" id="UP000221653"/>
    </source>
</evidence>
<proteinExistence type="predicted"/>
<dbReference type="AlphaFoldDB" id="A0A2A9DNS4"/>
<dbReference type="EMBL" id="PDJF01000001">
    <property type="protein sequence ID" value="PFG27622.1"/>
    <property type="molecule type" value="Genomic_DNA"/>
</dbReference>
<dbReference type="InterPro" id="IPR041535">
    <property type="entry name" value="VbhA"/>
</dbReference>
<comment type="caution">
    <text evidence="2">The sequence shown here is derived from an EMBL/GenBank/DDBJ whole genome shotgun (WGS) entry which is preliminary data.</text>
</comment>
<dbReference type="STRING" id="1724.GCA_001044175_00031"/>
<dbReference type="InterPro" id="IPR033788">
    <property type="entry name" value="VbhA-like"/>
</dbReference>
<dbReference type="Gene3D" id="1.10.8.1050">
    <property type="entry name" value="Antitoxin VbhA-like"/>
    <property type="match status" value="1"/>
</dbReference>
<organism evidence="2 3">
    <name type="scientific">Corynebacterium renale</name>
    <dbReference type="NCBI Taxonomy" id="1724"/>
    <lineage>
        <taxon>Bacteria</taxon>
        <taxon>Bacillati</taxon>
        <taxon>Actinomycetota</taxon>
        <taxon>Actinomycetes</taxon>
        <taxon>Mycobacteriales</taxon>
        <taxon>Corynebacteriaceae</taxon>
        <taxon>Corynebacterium</taxon>
    </lineage>
</organism>
<protein>
    <recommendedName>
        <fullName evidence="1">Antitoxin VbhA domain-containing protein</fullName>
    </recommendedName>
</protein>
<sequence length="60" mass="6909">MKRIHSKRQVENILASIEIDTPPLSEETRRQCHRIAAGEITADEAIAAMRKRKARHCNEQ</sequence>
<dbReference type="InterPro" id="IPR043038">
    <property type="entry name" value="VbhA_sf"/>
</dbReference>
<accession>A0A2A9DNS4</accession>
<dbReference type="CDD" id="cd11586">
    <property type="entry name" value="VbhA_like"/>
    <property type="match status" value="1"/>
</dbReference>
<feature type="domain" description="Antitoxin VbhA" evidence="1">
    <location>
        <begin position="7"/>
        <end position="52"/>
    </location>
</feature>
<dbReference type="Pfam" id="PF18495">
    <property type="entry name" value="VbhA"/>
    <property type="match status" value="1"/>
</dbReference>